<feature type="transmembrane region" description="Helical" evidence="2">
    <location>
        <begin position="274"/>
        <end position="295"/>
    </location>
</feature>
<proteinExistence type="predicted"/>
<feature type="compositionally biased region" description="Low complexity" evidence="1">
    <location>
        <begin position="221"/>
        <end position="232"/>
    </location>
</feature>
<feature type="compositionally biased region" description="Basic residues" evidence="1">
    <location>
        <begin position="234"/>
        <end position="249"/>
    </location>
</feature>
<evidence type="ECO:0000313" key="3">
    <source>
        <dbReference type="EnsemblMetazoa" id="tetur16g03865.1"/>
    </source>
</evidence>
<accession>T1KP96</accession>
<gene>
    <name evidence="3" type="primary">107365940</name>
</gene>
<evidence type="ECO:0000256" key="2">
    <source>
        <dbReference type="SAM" id="Phobius"/>
    </source>
</evidence>
<reference evidence="4" key="1">
    <citation type="submission" date="2011-08" db="EMBL/GenBank/DDBJ databases">
        <authorList>
            <person name="Rombauts S."/>
        </authorList>
    </citation>
    <scope>NUCLEOTIDE SEQUENCE</scope>
    <source>
        <strain evidence="4">London</strain>
    </source>
</reference>
<dbReference type="HOGENOM" id="CLU_941141_0_0_1"/>
<dbReference type="KEGG" id="tut:107365940"/>
<feature type="region of interest" description="Disordered" evidence="1">
    <location>
        <begin position="1"/>
        <end position="21"/>
    </location>
</feature>
<feature type="compositionally biased region" description="Basic residues" evidence="1">
    <location>
        <begin position="81"/>
        <end position="114"/>
    </location>
</feature>
<dbReference type="AlphaFoldDB" id="T1KP96"/>
<sequence>MARSSSRRRSRRQNEERYSKEQMLAEIQKEIDQKKEIIQSKGIDENKLREALIQEFISKARASRTRNDSEDGSESDASVGKSKRGGKRGRRGRRGRGRRRRSSSRSSRQRRTKPKTIDSSQDHAEDSDGNQTDDSIDSYPVTTNRGLTVEKMLESLIKKELNASEPDRDSPEPIVGRLRSSDTPSLTSTAKQQQKLVQLQPKAEPKTQSPPQPQPQPQPQPSKQDQQTQTPKIGRPRSRSPSLGRRKVRSSPNLTSTVSLLKDEKLEGSDDMSLMQIIFCFVALGFALIMFVKLLN</sequence>
<feature type="compositionally biased region" description="Low complexity" evidence="1">
    <location>
        <begin position="191"/>
        <end position="200"/>
    </location>
</feature>
<dbReference type="EMBL" id="CAEY01000275">
    <property type="status" value="NOT_ANNOTATED_CDS"/>
    <property type="molecule type" value="Genomic_DNA"/>
</dbReference>
<keyword evidence="2" id="KW-0472">Membrane</keyword>
<organism evidence="3 4">
    <name type="scientific">Tetranychus urticae</name>
    <name type="common">Two-spotted spider mite</name>
    <dbReference type="NCBI Taxonomy" id="32264"/>
    <lineage>
        <taxon>Eukaryota</taxon>
        <taxon>Metazoa</taxon>
        <taxon>Ecdysozoa</taxon>
        <taxon>Arthropoda</taxon>
        <taxon>Chelicerata</taxon>
        <taxon>Arachnida</taxon>
        <taxon>Acari</taxon>
        <taxon>Acariformes</taxon>
        <taxon>Trombidiformes</taxon>
        <taxon>Prostigmata</taxon>
        <taxon>Eleutherengona</taxon>
        <taxon>Raphignathae</taxon>
        <taxon>Tetranychoidea</taxon>
        <taxon>Tetranychidae</taxon>
        <taxon>Tetranychus</taxon>
    </lineage>
</organism>
<feature type="compositionally biased region" description="Polar residues" evidence="1">
    <location>
        <begin position="181"/>
        <end position="190"/>
    </location>
</feature>
<reference evidence="3" key="2">
    <citation type="submission" date="2015-06" db="UniProtKB">
        <authorList>
            <consortium name="EnsemblMetazoa"/>
        </authorList>
    </citation>
    <scope>IDENTIFICATION</scope>
</reference>
<dbReference type="Proteomes" id="UP000015104">
    <property type="component" value="Unassembled WGS sequence"/>
</dbReference>
<feature type="region of interest" description="Disordered" evidence="1">
    <location>
        <begin position="58"/>
        <end position="256"/>
    </location>
</feature>
<feature type="compositionally biased region" description="Basic and acidic residues" evidence="1">
    <location>
        <begin position="151"/>
        <end position="171"/>
    </location>
</feature>
<protein>
    <submittedName>
        <fullName evidence="3">Uncharacterized protein</fullName>
    </submittedName>
</protein>
<evidence type="ECO:0000313" key="4">
    <source>
        <dbReference type="Proteomes" id="UP000015104"/>
    </source>
</evidence>
<feature type="compositionally biased region" description="Basic residues" evidence="1">
    <location>
        <begin position="1"/>
        <end position="11"/>
    </location>
</feature>
<evidence type="ECO:0000256" key="1">
    <source>
        <dbReference type="SAM" id="MobiDB-lite"/>
    </source>
</evidence>
<dbReference type="EnsemblMetazoa" id="tetur16g03865.1">
    <property type="protein sequence ID" value="tetur16g03865.1"/>
    <property type="gene ID" value="tetur16g03865"/>
</dbReference>
<name>T1KP96_TETUR</name>
<keyword evidence="2" id="KW-1133">Transmembrane helix</keyword>
<keyword evidence="2" id="KW-0812">Transmembrane</keyword>
<keyword evidence="4" id="KW-1185">Reference proteome</keyword>
<feature type="compositionally biased region" description="Pro residues" evidence="1">
    <location>
        <begin position="208"/>
        <end position="220"/>
    </location>
</feature>